<comment type="caution">
    <text evidence="9">The sequence shown here is derived from an EMBL/GenBank/DDBJ whole genome shotgun (WGS) entry which is preliminary data.</text>
</comment>
<comment type="subcellular location">
    <subcellularLocation>
        <location evidence="1">Cell inner membrane</location>
        <topology evidence="1">Single-pass membrane protein</topology>
    </subcellularLocation>
</comment>
<feature type="domain" description="DUF218" evidence="8">
    <location>
        <begin position="49"/>
        <end position="153"/>
    </location>
</feature>
<dbReference type="PANTHER" id="PTHR30336">
    <property type="entry name" value="INNER MEMBRANE PROTEIN, PROBABLE PERMEASE"/>
    <property type="match status" value="1"/>
</dbReference>
<dbReference type="InterPro" id="IPR003848">
    <property type="entry name" value="DUF218"/>
</dbReference>
<keyword evidence="5" id="KW-1133">Transmembrane helix</keyword>
<evidence type="ECO:0000256" key="1">
    <source>
        <dbReference type="ARBA" id="ARBA00004377"/>
    </source>
</evidence>
<dbReference type="Pfam" id="PF02698">
    <property type="entry name" value="DUF218"/>
    <property type="match status" value="1"/>
</dbReference>
<dbReference type="EMBL" id="BAABFA010000011">
    <property type="protein sequence ID" value="GAA4465777.1"/>
    <property type="molecule type" value="Genomic_DNA"/>
</dbReference>
<keyword evidence="2" id="KW-1003">Cell membrane</keyword>
<organism evidence="9 10">
    <name type="scientific">Nemorincola caseinilytica</name>
    <dbReference type="NCBI Taxonomy" id="2054315"/>
    <lineage>
        <taxon>Bacteria</taxon>
        <taxon>Pseudomonadati</taxon>
        <taxon>Bacteroidota</taxon>
        <taxon>Chitinophagia</taxon>
        <taxon>Chitinophagales</taxon>
        <taxon>Chitinophagaceae</taxon>
        <taxon>Nemorincola</taxon>
    </lineage>
</organism>
<keyword evidence="4" id="KW-0812">Transmembrane</keyword>
<sequence length="192" mass="21957">MIWGADRAVVKATATSVFDDVKLIPRNRVGLLLGTSKYKDKGRNKVNLYYQNRIDAAVALYMARKIDYIIVSGDNSTLYYNEPLMMKQDLIARGVPASRIIMDNAGLRTLDSILRCRDVFGQSSFTIISQRWHNQRALYIAGHKRIQAVAFNAEDGDMYVEVTLREKLARVKMMLDLLLNKQAKYYGEKIEI</sequence>
<name>A0ABP8NEN7_9BACT</name>
<evidence type="ECO:0000259" key="8">
    <source>
        <dbReference type="Pfam" id="PF02698"/>
    </source>
</evidence>
<evidence type="ECO:0000313" key="9">
    <source>
        <dbReference type="EMBL" id="GAA4465777.1"/>
    </source>
</evidence>
<dbReference type="InterPro" id="IPR051599">
    <property type="entry name" value="Cell_Envelope_Assoc"/>
</dbReference>
<evidence type="ECO:0000256" key="4">
    <source>
        <dbReference type="ARBA" id="ARBA00022692"/>
    </source>
</evidence>
<dbReference type="PANTHER" id="PTHR30336:SF0">
    <property type="entry name" value="PROTEIN SANA"/>
    <property type="match status" value="1"/>
</dbReference>
<evidence type="ECO:0000313" key="10">
    <source>
        <dbReference type="Proteomes" id="UP001500067"/>
    </source>
</evidence>
<proteinExistence type="predicted"/>
<evidence type="ECO:0000256" key="7">
    <source>
        <dbReference type="ARBA" id="ARBA00037355"/>
    </source>
</evidence>
<dbReference type="Proteomes" id="UP001500067">
    <property type="component" value="Unassembled WGS sequence"/>
</dbReference>
<evidence type="ECO:0000256" key="6">
    <source>
        <dbReference type="ARBA" id="ARBA00023136"/>
    </source>
</evidence>
<evidence type="ECO:0000256" key="5">
    <source>
        <dbReference type="ARBA" id="ARBA00022989"/>
    </source>
</evidence>
<keyword evidence="6" id="KW-0472">Membrane</keyword>
<gene>
    <name evidence="9" type="ORF">GCM10023093_18530</name>
</gene>
<evidence type="ECO:0000256" key="2">
    <source>
        <dbReference type="ARBA" id="ARBA00022475"/>
    </source>
</evidence>
<comment type="function">
    <text evidence="7">Participates in the barrier function of the cell envelope.</text>
</comment>
<dbReference type="CDD" id="cd06259">
    <property type="entry name" value="YdcF-like"/>
    <property type="match status" value="1"/>
</dbReference>
<protein>
    <submittedName>
        <fullName evidence="9">ElyC/SanA/YdcF family protein</fullName>
    </submittedName>
</protein>
<accession>A0ABP8NEN7</accession>
<reference evidence="10" key="1">
    <citation type="journal article" date="2019" name="Int. J. Syst. Evol. Microbiol.">
        <title>The Global Catalogue of Microorganisms (GCM) 10K type strain sequencing project: providing services to taxonomists for standard genome sequencing and annotation.</title>
        <authorList>
            <consortium name="The Broad Institute Genomics Platform"/>
            <consortium name="The Broad Institute Genome Sequencing Center for Infectious Disease"/>
            <person name="Wu L."/>
            <person name="Ma J."/>
        </authorList>
    </citation>
    <scope>NUCLEOTIDE SEQUENCE [LARGE SCALE GENOMIC DNA]</scope>
    <source>
        <strain evidence="10">JCM 32105</strain>
    </source>
</reference>
<evidence type="ECO:0000256" key="3">
    <source>
        <dbReference type="ARBA" id="ARBA00022519"/>
    </source>
</evidence>
<keyword evidence="10" id="KW-1185">Reference proteome</keyword>
<keyword evidence="3" id="KW-0997">Cell inner membrane</keyword>